<proteinExistence type="predicted"/>
<evidence type="ECO:0000256" key="7">
    <source>
        <dbReference type="SAM" id="Phobius"/>
    </source>
</evidence>
<feature type="transmembrane region" description="Helical" evidence="7">
    <location>
        <begin position="59"/>
        <end position="80"/>
    </location>
</feature>
<keyword evidence="6 7" id="KW-0472">Membrane</keyword>
<dbReference type="Pfam" id="PF00375">
    <property type="entry name" value="SDF"/>
    <property type="match status" value="1"/>
</dbReference>
<evidence type="ECO:0000256" key="2">
    <source>
        <dbReference type="ARBA" id="ARBA00022448"/>
    </source>
</evidence>
<evidence type="ECO:0000256" key="3">
    <source>
        <dbReference type="ARBA" id="ARBA00022475"/>
    </source>
</evidence>
<feature type="transmembrane region" description="Helical" evidence="7">
    <location>
        <begin position="346"/>
        <end position="368"/>
    </location>
</feature>
<evidence type="ECO:0000256" key="1">
    <source>
        <dbReference type="ARBA" id="ARBA00004651"/>
    </source>
</evidence>
<gene>
    <name evidence="8" type="ORF">A2V58_04845</name>
</gene>
<evidence type="ECO:0000256" key="4">
    <source>
        <dbReference type="ARBA" id="ARBA00022692"/>
    </source>
</evidence>
<dbReference type="EMBL" id="MFSV01000184">
    <property type="protein sequence ID" value="OGI56577.1"/>
    <property type="molecule type" value="Genomic_DNA"/>
</dbReference>
<evidence type="ECO:0000256" key="5">
    <source>
        <dbReference type="ARBA" id="ARBA00022989"/>
    </source>
</evidence>
<feature type="transmembrane region" description="Helical" evidence="7">
    <location>
        <begin position="213"/>
        <end position="234"/>
    </location>
</feature>
<comment type="subcellular location">
    <subcellularLocation>
        <location evidence="1">Cell membrane</location>
        <topology evidence="1">Multi-pass membrane protein</topology>
    </subcellularLocation>
</comment>
<dbReference type="AlphaFoldDB" id="A0A1F6UGS7"/>
<organism evidence="8 9">
    <name type="scientific">Candidatus Muproteobacteria bacterium RBG_19FT_COMBO_61_10</name>
    <dbReference type="NCBI Taxonomy" id="1817761"/>
    <lineage>
        <taxon>Bacteria</taxon>
        <taxon>Pseudomonadati</taxon>
        <taxon>Pseudomonadota</taxon>
        <taxon>Candidatus Muproteobacteria</taxon>
    </lineage>
</organism>
<sequence>MKHLSNSLQGLVRGRLWLQVLIAMFLGVALGIVLGPAVGWVQPKLATHIGNWLALPGRLFLALIQMIVVPLVFASIIRGLAASEDVSYLRKIGLSLGGYFIVTTAIAIGIGMWLASVIEPGSYVDAKSVRKALGTLPAVAAGQSLSPPSLEALPQIIITVLPTNPLGSMVEGQMLQIVLFAIIFGLALVMMPPVQSKPLLELLGSLQEVCMRVVRWAMWLAPFAVFGLMAQMTAKIGLNLLFGMGVYVGTVLFGLLLVLLVYLSVILMVTRQSFARSLRGMREVLLLAFSTSSSAAVMPLSIKTAEEKFGVRPSISQLVVPLGATMNMNGTALYQGVATMFLAQIFGIDIGFSGLLLVVLIAVGASIGSPGTPGVGIIILSVVLGSIGIPAAAVV</sequence>
<keyword evidence="4 7" id="KW-0812">Transmembrane</keyword>
<feature type="transmembrane region" description="Helical" evidence="7">
    <location>
        <begin position="174"/>
        <end position="192"/>
    </location>
</feature>
<feature type="transmembrane region" description="Helical" evidence="7">
    <location>
        <begin position="374"/>
        <end position="394"/>
    </location>
</feature>
<keyword evidence="3" id="KW-1003">Cell membrane</keyword>
<evidence type="ECO:0000313" key="8">
    <source>
        <dbReference type="EMBL" id="OGI56577.1"/>
    </source>
</evidence>
<protein>
    <submittedName>
        <fullName evidence="8">Na+:H+ dicarboxylate symporter</fullName>
    </submittedName>
</protein>
<dbReference type="Gene3D" id="1.10.3860.10">
    <property type="entry name" value="Sodium:dicarboxylate symporter"/>
    <property type="match status" value="1"/>
</dbReference>
<comment type="caution">
    <text evidence="8">The sequence shown here is derived from an EMBL/GenBank/DDBJ whole genome shotgun (WGS) entry which is preliminary data.</text>
</comment>
<dbReference type="PANTHER" id="PTHR42865">
    <property type="entry name" value="PROTON/GLUTAMATE-ASPARTATE SYMPORTER"/>
    <property type="match status" value="1"/>
</dbReference>
<dbReference type="InterPro" id="IPR001991">
    <property type="entry name" value="Na-dicarboxylate_symporter"/>
</dbReference>
<accession>A0A1F6UGS7</accession>
<keyword evidence="5 7" id="KW-1133">Transmembrane helix</keyword>
<dbReference type="InterPro" id="IPR036458">
    <property type="entry name" value="Na:dicarbo_symporter_sf"/>
</dbReference>
<dbReference type="Proteomes" id="UP000177950">
    <property type="component" value="Unassembled WGS sequence"/>
</dbReference>
<dbReference type="PRINTS" id="PR00173">
    <property type="entry name" value="EDTRNSPORT"/>
</dbReference>
<keyword evidence="2" id="KW-0813">Transport</keyword>
<feature type="transmembrane region" description="Helical" evidence="7">
    <location>
        <begin position="16"/>
        <end position="39"/>
    </location>
</feature>
<feature type="transmembrane region" description="Helical" evidence="7">
    <location>
        <begin position="92"/>
        <end position="115"/>
    </location>
</feature>
<reference evidence="8 9" key="1">
    <citation type="journal article" date="2016" name="Nat. Commun.">
        <title>Thousands of microbial genomes shed light on interconnected biogeochemical processes in an aquifer system.</title>
        <authorList>
            <person name="Anantharaman K."/>
            <person name="Brown C.T."/>
            <person name="Hug L.A."/>
            <person name="Sharon I."/>
            <person name="Castelle C.J."/>
            <person name="Probst A.J."/>
            <person name="Thomas B.C."/>
            <person name="Singh A."/>
            <person name="Wilkins M.J."/>
            <person name="Karaoz U."/>
            <person name="Brodie E.L."/>
            <person name="Williams K.H."/>
            <person name="Hubbard S.S."/>
            <person name="Banfield J.F."/>
        </authorList>
    </citation>
    <scope>NUCLEOTIDE SEQUENCE [LARGE SCALE GENOMIC DNA]</scope>
</reference>
<feature type="transmembrane region" description="Helical" evidence="7">
    <location>
        <begin position="240"/>
        <end position="263"/>
    </location>
</feature>
<dbReference type="SUPFAM" id="SSF118215">
    <property type="entry name" value="Proton glutamate symport protein"/>
    <property type="match status" value="1"/>
</dbReference>
<feature type="non-terminal residue" evidence="8">
    <location>
        <position position="395"/>
    </location>
</feature>
<evidence type="ECO:0000313" key="9">
    <source>
        <dbReference type="Proteomes" id="UP000177950"/>
    </source>
</evidence>
<dbReference type="GO" id="GO:0005886">
    <property type="term" value="C:plasma membrane"/>
    <property type="evidence" value="ECO:0007669"/>
    <property type="project" value="UniProtKB-SubCell"/>
</dbReference>
<name>A0A1F6UGS7_9PROT</name>
<evidence type="ECO:0000256" key="6">
    <source>
        <dbReference type="ARBA" id="ARBA00023136"/>
    </source>
</evidence>
<dbReference type="GO" id="GO:0015293">
    <property type="term" value="F:symporter activity"/>
    <property type="evidence" value="ECO:0007669"/>
    <property type="project" value="UniProtKB-KW"/>
</dbReference>
<dbReference type="GO" id="GO:0006835">
    <property type="term" value="P:dicarboxylic acid transport"/>
    <property type="evidence" value="ECO:0007669"/>
    <property type="project" value="TreeGrafter"/>
</dbReference>
<dbReference type="PANTHER" id="PTHR42865:SF7">
    <property type="entry name" value="PROTON_GLUTAMATE-ASPARTATE SYMPORTER"/>
    <property type="match status" value="1"/>
</dbReference>